<dbReference type="Gene3D" id="2.30.30.40">
    <property type="entry name" value="SH3 Domains"/>
    <property type="match status" value="1"/>
</dbReference>
<dbReference type="SUPFAM" id="SSF50044">
    <property type="entry name" value="SH3-domain"/>
    <property type="match status" value="1"/>
</dbReference>
<feature type="compositionally biased region" description="Polar residues" evidence="1">
    <location>
        <begin position="139"/>
        <end position="148"/>
    </location>
</feature>
<evidence type="ECO:0000313" key="3">
    <source>
        <dbReference type="Proteomes" id="UP000314294"/>
    </source>
</evidence>
<evidence type="ECO:0000313" key="2">
    <source>
        <dbReference type="EMBL" id="TNN77861.1"/>
    </source>
</evidence>
<protein>
    <submittedName>
        <fullName evidence="2">SH3 and PX domain-containing protein 2A</fullName>
    </submittedName>
</protein>
<accession>A0A4Z2IJC1</accession>
<dbReference type="AlphaFoldDB" id="A0A4Z2IJC1"/>
<name>A0A4Z2IJC1_9TELE</name>
<keyword evidence="3" id="KW-1185">Reference proteome</keyword>
<dbReference type="Proteomes" id="UP000314294">
    <property type="component" value="Unassembled WGS sequence"/>
</dbReference>
<gene>
    <name evidence="2" type="primary">SH3PXD2A</name>
    <name evidence="2" type="ORF">EYF80_011918</name>
</gene>
<dbReference type="EMBL" id="SRLO01000079">
    <property type="protein sequence ID" value="TNN77861.1"/>
    <property type="molecule type" value="Genomic_DNA"/>
</dbReference>
<comment type="caution">
    <text evidence="2">The sequence shown here is derived from an EMBL/GenBank/DDBJ whole genome shotgun (WGS) entry which is preliminary data.</text>
</comment>
<sequence>MVYRVEIGHPSVEEPAPPAACGLASPHDVHQMSTGVTQSICSAARCRLSSPCFPLGPVRLDLGPALALTLKEGVVSQENVHGWWFVSTAEEQGWVPATYLDSQNRLIPTRGVRSQRSLTVEDSPAEISMTTRGPRACSPESSCPRKSSFYQLEASGPFLKTPTWS</sequence>
<dbReference type="InterPro" id="IPR036028">
    <property type="entry name" value="SH3-like_dom_sf"/>
</dbReference>
<evidence type="ECO:0000256" key="1">
    <source>
        <dbReference type="SAM" id="MobiDB-lite"/>
    </source>
</evidence>
<organism evidence="2 3">
    <name type="scientific">Liparis tanakae</name>
    <name type="common">Tanaka's snailfish</name>
    <dbReference type="NCBI Taxonomy" id="230148"/>
    <lineage>
        <taxon>Eukaryota</taxon>
        <taxon>Metazoa</taxon>
        <taxon>Chordata</taxon>
        <taxon>Craniata</taxon>
        <taxon>Vertebrata</taxon>
        <taxon>Euteleostomi</taxon>
        <taxon>Actinopterygii</taxon>
        <taxon>Neopterygii</taxon>
        <taxon>Teleostei</taxon>
        <taxon>Neoteleostei</taxon>
        <taxon>Acanthomorphata</taxon>
        <taxon>Eupercaria</taxon>
        <taxon>Perciformes</taxon>
        <taxon>Cottioidei</taxon>
        <taxon>Cottales</taxon>
        <taxon>Liparidae</taxon>
        <taxon>Liparis</taxon>
    </lineage>
</organism>
<feature type="region of interest" description="Disordered" evidence="1">
    <location>
        <begin position="117"/>
        <end position="148"/>
    </location>
</feature>
<reference evidence="2 3" key="1">
    <citation type="submission" date="2019-03" db="EMBL/GenBank/DDBJ databases">
        <title>First draft genome of Liparis tanakae, snailfish: a comprehensive survey of snailfish specific genes.</title>
        <authorList>
            <person name="Kim W."/>
            <person name="Song I."/>
            <person name="Jeong J.-H."/>
            <person name="Kim D."/>
            <person name="Kim S."/>
            <person name="Ryu S."/>
            <person name="Song J.Y."/>
            <person name="Lee S.K."/>
        </authorList>
    </citation>
    <scope>NUCLEOTIDE SEQUENCE [LARGE SCALE GENOMIC DNA]</scope>
    <source>
        <tissue evidence="2">Muscle</tissue>
    </source>
</reference>
<proteinExistence type="predicted"/>